<gene>
    <name evidence="2" type="ORF">EDD61_11475</name>
</gene>
<feature type="signal peptide" evidence="1">
    <location>
        <begin position="1"/>
        <end position="23"/>
    </location>
</feature>
<keyword evidence="1" id="KW-0732">Signal</keyword>
<dbReference type="Gene3D" id="3.40.30.10">
    <property type="entry name" value="Glutaredoxin"/>
    <property type="match status" value="1"/>
</dbReference>
<keyword evidence="3" id="KW-1185">Reference proteome</keyword>
<dbReference type="InterPro" id="IPR036249">
    <property type="entry name" value="Thioredoxin-like_sf"/>
</dbReference>
<evidence type="ECO:0000313" key="2">
    <source>
        <dbReference type="EMBL" id="TCU58343.1"/>
    </source>
</evidence>
<dbReference type="PROSITE" id="PS51257">
    <property type="entry name" value="PROKAR_LIPOPROTEIN"/>
    <property type="match status" value="1"/>
</dbReference>
<name>A0A4R3T9E4_9FIRM</name>
<proteinExistence type="predicted"/>
<dbReference type="Proteomes" id="UP000295773">
    <property type="component" value="Unassembled WGS sequence"/>
</dbReference>
<sequence>MKKIMYITTLCFLLLLSGCGGYTRDETPGALRTISVADMEKKMKNKEDFVIVFTQSWCAHCEKFRDMLDEYLPKHHVIVYDVVIDKDPNPDRSGNIKKIQSYFKTMDSTPSLYYVEKGKVKDELENGDDGITKEKFDSWVQNFKLDEKK</sequence>
<keyword evidence="2" id="KW-0413">Isomerase</keyword>
<dbReference type="AlphaFoldDB" id="A0A4R3T9E4"/>
<dbReference type="RefSeq" id="WP_008689949.1">
    <property type="nucleotide sequence ID" value="NZ_AP024510.1"/>
</dbReference>
<comment type="caution">
    <text evidence="2">The sequence shown here is derived from an EMBL/GenBank/DDBJ whole genome shotgun (WGS) entry which is preliminary data.</text>
</comment>
<organism evidence="2 3">
    <name type="scientific">Longicatena caecimuris</name>
    <dbReference type="NCBI Taxonomy" id="1796635"/>
    <lineage>
        <taxon>Bacteria</taxon>
        <taxon>Bacillati</taxon>
        <taxon>Bacillota</taxon>
        <taxon>Erysipelotrichia</taxon>
        <taxon>Erysipelotrichales</taxon>
        <taxon>Erysipelotrichaceae</taxon>
        <taxon>Longicatena</taxon>
    </lineage>
</organism>
<protein>
    <submittedName>
        <fullName evidence="2">Thiol-disulfide isomerase/thioredoxin</fullName>
    </submittedName>
</protein>
<reference evidence="2 3" key="1">
    <citation type="submission" date="2019-03" db="EMBL/GenBank/DDBJ databases">
        <title>Genomic Encyclopedia of Type Strains, Phase IV (KMG-IV): sequencing the most valuable type-strain genomes for metagenomic binning, comparative biology and taxonomic classification.</title>
        <authorList>
            <person name="Goeker M."/>
        </authorList>
    </citation>
    <scope>NUCLEOTIDE SEQUENCE [LARGE SCALE GENOMIC DNA]</scope>
    <source>
        <strain evidence="2 3">DSM 29481</strain>
    </source>
</reference>
<evidence type="ECO:0000256" key="1">
    <source>
        <dbReference type="SAM" id="SignalP"/>
    </source>
</evidence>
<dbReference type="EMBL" id="SMBP01000014">
    <property type="protein sequence ID" value="TCU58343.1"/>
    <property type="molecule type" value="Genomic_DNA"/>
</dbReference>
<dbReference type="InterPro" id="IPR046698">
    <property type="entry name" value="PedC-like"/>
</dbReference>
<dbReference type="GeneID" id="73794727"/>
<dbReference type="GO" id="GO:0016853">
    <property type="term" value="F:isomerase activity"/>
    <property type="evidence" value="ECO:0007669"/>
    <property type="project" value="UniProtKB-KW"/>
</dbReference>
<dbReference type="PROSITE" id="PS00194">
    <property type="entry name" value="THIOREDOXIN_1"/>
    <property type="match status" value="1"/>
</dbReference>
<dbReference type="Pfam" id="PF20207">
    <property type="entry name" value="DUF6568"/>
    <property type="match status" value="1"/>
</dbReference>
<evidence type="ECO:0000313" key="3">
    <source>
        <dbReference type="Proteomes" id="UP000295773"/>
    </source>
</evidence>
<dbReference type="CDD" id="cd02947">
    <property type="entry name" value="TRX_family"/>
    <property type="match status" value="1"/>
</dbReference>
<accession>A0A4R3T9E4</accession>
<feature type="chain" id="PRO_5038633661" evidence="1">
    <location>
        <begin position="24"/>
        <end position="149"/>
    </location>
</feature>
<dbReference type="SUPFAM" id="SSF52833">
    <property type="entry name" value="Thioredoxin-like"/>
    <property type="match status" value="1"/>
</dbReference>
<dbReference type="InterPro" id="IPR017937">
    <property type="entry name" value="Thioredoxin_CS"/>
</dbReference>